<reference evidence="1" key="1">
    <citation type="submission" date="2023-06" db="EMBL/GenBank/DDBJ databases">
        <title>Two novel species of Acinetobacter isolated from motorbike repairing workshop in Vietnam.</title>
        <authorList>
            <person name="Le N.T.T."/>
        </authorList>
    </citation>
    <scope>NUCLEOTIDE SEQUENCE</scope>
    <source>
        <strain evidence="1">VNH17</strain>
    </source>
</reference>
<gene>
    <name evidence="1" type="ORF">QTA56_00085</name>
</gene>
<dbReference type="Gene3D" id="3.10.450.50">
    <property type="match status" value="1"/>
</dbReference>
<proteinExistence type="predicted"/>
<dbReference type="Pfam" id="PF12893">
    <property type="entry name" value="Lumazine_bd_2"/>
    <property type="match status" value="1"/>
</dbReference>
<dbReference type="RefSeq" id="WP_267978939.1">
    <property type="nucleotide sequence ID" value="NZ_JAPQKF010000001.1"/>
</dbReference>
<sequence length="126" mass="14816">MVKDTILDIHSQLQKYFDGLYFCDVNQLQDVFHPDAVYINANDDPLLKMDMESYFAIVEKRVSPASKNELRQDTIVSINLIHNQLAIVHVECAIQPKYFYDALTLIYERQQWKIITKVFHYETLSS</sequence>
<organism evidence="1 2">
    <name type="scientific">Acinetobacter thutiue</name>
    <dbReference type="NCBI Taxonomy" id="2998078"/>
    <lineage>
        <taxon>Bacteria</taxon>
        <taxon>Pseudomonadati</taxon>
        <taxon>Pseudomonadota</taxon>
        <taxon>Gammaproteobacteria</taxon>
        <taxon>Moraxellales</taxon>
        <taxon>Moraxellaceae</taxon>
        <taxon>Acinetobacter</taxon>
    </lineage>
</organism>
<dbReference type="InterPro" id="IPR032710">
    <property type="entry name" value="NTF2-like_dom_sf"/>
</dbReference>
<evidence type="ECO:0000313" key="1">
    <source>
        <dbReference type="EMBL" id="MDN0012637.1"/>
    </source>
</evidence>
<comment type="caution">
    <text evidence="1">The sequence shown here is derived from an EMBL/GenBank/DDBJ whole genome shotgun (WGS) entry which is preliminary data.</text>
</comment>
<name>A0ABT7WIZ0_9GAMM</name>
<protein>
    <submittedName>
        <fullName evidence="1">Nuclear transport factor 2 family protein</fullName>
    </submittedName>
</protein>
<evidence type="ECO:0000313" key="2">
    <source>
        <dbReference type="Proteomes" id="UP001168524"/>
    </source>
</evidence>
<accession>A0ABT7WIZ0</accession>
<dbReference type="EMBL" id="JAUDZE010000001">
    <property type="protein sequence ID" value="MDN0012637.1"/>
    <property type="molecule type" value="Genomic_DNA"/>
</dbReference>
<dbReference type="InterPro" id="IPR039437">
    <property type="entry name" value="FrzH/put_lumazine-bd"/>
</dbReference>
<dbReference type="Proteomes" id="UP001168524">
    <property type="component" value="Unassembled WGS sequence"/>
</dbReference>
<keyword evidence="2" id="KW-1185">Reference proteome</keyword>
<dbReference type="SUPFAM" id="SSF54427">
    <property type="entry name" value="NTF2-like"/>
    <property type="match status" value="1"/>
</dbReference>